<proteinExistence type="predicted"/>
<feature type="chain" id="PRO_5046307927" evidence="1">
    <location>
        <begin position="30"/>
        <end position="490"/>
    </location>
</feature>
<protein>
    <submittedName>
        <fullName evidence="3">IPT/TIG domain-containing protein</fullName>
    </submittedName>
</protein>
<dbReference type="SUPFAM" id="SSF81296">
    <property type="entry name" value="E set domains"/>
    <property type="match status" value="1"/>
</dbReference>
<organism evidence="3 4">
    <name type="scientific">Echinicola arenosa</name>
    <dbReference type="NCBI Taxonomy" id="2774144"/>
    <lineage>
        <taxon>Bacteria</taxon>
        <taxon>Pseudomonadati</taxon>
        <taxon>Bacteroidota</taxon>
        <taxon>Cytophagia</taxon>
        <taxon>Cytophagales</taxon>
        <taxon>Cyclobacteriaceae</taxon>
        <taxon>Echinicola</taxon>
    </lineage>
</organism>
<keyword evidence="1" id="KW-0732">Signal</keyword>
<dbReference type="PANTHER" id="PTHR13833:SF71">
    <property type="entry name" value="NHL DOMAIN-CONTAINING PROTEIN"/>
    <property type="match status" value="1"/>
</dbReference>
<dbReference type="InterPro" id="IPR002909">
    <property type="entry name" value="IPT_dom"/>
</dbReference>
<dbReference type="InterPro" id="IPR011042">
    <property type="entry name" value="6-blade_b-propeller_TolB-like"/>
</dbReference>
<keyword evidence="4" id="KW-1185">Reference proteome</keyword>
<comment type="caution">
    <text evidence="3">The sequence shown here is derived from an EMBL/GenBank/DDBJ whole genome shotgun (WGS) entry which is preliminary data.</text>
</comment>
<dbReference type="CDD" id="cd00603">
    <property type="entry name" value="IPT_PCSR"/>
    <property type="match status" value="1"/>
</dbReference>
<feature type="domain" description="IPT/TIG" evidence="2">
    <location>
        <begin position="47"/>
        <end position="132"/>
    </location>
</feature>
<evidence type="ECO:0000256" key="1">
    <source>
        <dbReference type="SAM" id="SignalP"/>
    </source>
</evidence>
<evidence type="ECO:0000313" key="4">
    <source>
        <dbReference type="Proteomes" id="UP000647133"/>
    </source>
</evidence>
<dbReference type="InterPro" id="IPR013783">
    <property type="entry name" value="Ig-like_fold"/>
</dbReference>
<feature type="signal peptide" evidence="1">
    <location>
        <begin position="1"/>
        <end position="29"/>
    </location>
</feature>
<sequence>MRLNIIYIKRGLCNLYLMMALTMGFISSCQIDNQDMVEQPPYDSSKPVVVSDFTPKSGGAGQRLVIYGQNFGTDPDIVSVFIGGKEAKVINVNGEALYCLVPRQAFKGNIEVRVGRGDSQGISSSDKFFDYERKMVVSTLVGYKNDRGDEPWKDGKFKSEDESEMASGFWEPSFMKFDPLNPKHLWVTFDFNNGLYLIDLEDSTVTKKRSDFDRPRSIDFTLDGQHMIIAEDRGGENDRATYRLSRDKDWQDREILTRYRQCNGASIHPINGELYFNSYEKGQFFRFDLNKYFEEGLGDKDYEALFVVHDPGWEYKIFMHPTGNYAYIMVINQHYILRVDYNWEKEQFNQPYLVCGQLRGAGYQDGVGSDVRLRNPYQGVFVKNETYMDEDKPDQYDFYFTDQQNHAIRKLTPEGSVTTFAGRGSSSINPDPWGYVDGDLREEARFDRPSGIAYSEEDKAFYIGDQMNHRIRKIALEELDENEPDAENED</sequence>
<dbReference type="Gene3D" id="2.60.40.10">
    <property type="entry name" value="Immunoglobulins"/>
    <property type="match status" value="1"/>
</dbReference>
<dbReference type="Pfam" id="PF01833">
    <property type="entry name" value="TIG"/>
    <property type="match status" value="1"/>
</dbReference>
<gene>
    <name evidence="3" type="ORF">IFO69_00955</name>
</gene>
<dbReference type="Proteomes" id="UP000647133">
    <property type="component" value="Unassembled WGS sequence"/>
</dbReference>
<accession>A0ABR9AES6</accession>
<dbReference type="PROSITE" id="PS51257">
    <property type="entry name" value="PROKAR_LIPOPROTEIN"/>
    <property type="match status" value="1"/>
</dbReference>
<dbReference type="SUPFAM" id="SSF63825">
    <property type="entry name" value="YWTD domain"/>
    <property type="match status" value="1"/>
</dbReference>
<evidence type="ECO:0000313" key="3">
    <source>
        <dbReference type="EMBL" id="MBD8487305.1"/>
    </source>
</evidence>
<reference evidence="3 4" key="1">
    <citation type="submission" date="2020-09" db="EMBL/GenBank/DDBJ databases">
        <title>Echinicola sp. CAU 1574 isolated from sand of Sido Beach.</title>
        <authorList>
            <person name="Kim W."/>
        </authorList>
    </citation>
    <scope>NUCLEOTIDE SEQUENCE [LARGE SCALE GENOMIC DNA]</scope>
    <source>
        <strain evidence="3 4">CAU 1574</strain>
    </source>
</reference>
<name>A0ABR9AES6_9BACT</name>
<evidence type="ECO:0000259" key="2">
    <source>
        <dbReference type="SMART" id="SM00429"/>
    </source>
</evidence>
<dbReference type="RefSeq" id="WP_192007082.1">
    <property type="nucleotide sequence ID" value="NZ_JACYTQ010000001.1"/>
</dbReference>
<dbReference type="PANTHER" id="PTHR13833">
    <property type="match status" value="1"/>
</dbReference>
<dbReference type="EMBL" id="JACYTQ010000001">
    <property type="protein sequence ID" value="MBD8487305.1"/>
    <property type="molecule type" value="Genomic_DNA"/>
</dbReference>
<dbReference type="SMART" id="SM00429">
    <property type="entry name" value="IPT"/>
    <property type="match status" value="1"/>
</dbReference>
<dbReference type="Gene3D" id="2.120.10.30">
    <property type="entry name" value="TolB, C-terminal domain"/>
    <property type="match status" value="1"/>
</dbReference>
<dbReference type="InterPro" id="IPR014756">
    <property type="entry name" value="Ig_E-set"/>
</dbReference>